<keyword evidence="4 5" id="KW-0408">Iron</keyword>
<dbReference type="PRINTS" id="PR00385">
    <property type="entry name" value="P450"/>
</dbReference>
<dbReference type="GO" id="GO:0005506">
    <property type="term" value="F:iron ion binding"/>
    <property type="evidence" value="ECO:0007669"/>
    <property type="project" value="InterPro"/>
</dbReference>
<reference evidence="7 8" key="1">
    <citation type="submission" date="2015-10" db="EMBL/GenBank/DDBJ databases">
        <title>Full genome of DAOMC 229536 Phialocephala scopiformis, a fungal endophyte of spruce producing the potent anti-insectan compound rugulosin.</title>
        <authorList>
            <consortium name="DOE Joint Genome Institute"/>
            <person name="Walker A.K."/>
            <person name="Frasz S.L."/>
            <person name="Seifert K.A."/>
            <person name="Miller J.D."/>
            <person name="Mondo S.J."/>
            <person name="Labutti K."/>
            <person name="Lipzen A."/>
            <person name="Dockter R."/>
            <person name="Kennedy M."/>
            <person name="Grigoriev I.V."/>
            <person name="Spatafora J.W."/>
        </authorList>
    </citation>
    <scope>NUCLEOTIDE SEQUENCE [LARGE SCALE GENOMIC DNA]</scope>
    <source>
        <strain evidence="7 8">CBS 120377</strain>
    </source>
</reference>
<dbReference type="InParanoid" id="A0A194XVB7"/>
<dbReference type="InterPro" id="IPR036396">
    <property type="entry name" value="Cyt_P450_sf"/>
</dbReference>
<keyword evidence="3 5" id="KW-0479">Metal-binding</keyword>
<sequence>MQSRCLNPETGLYQQYQGPSVLRLYGTSVFLMERYLLKANGFWVLAAVVGAVVISQLFAAYYHNGLNRYPGPLLAKFTRLAPSKVGDVVRIGPNSLSVSNPAYVPRLYGVSQGFLKSEMYDPFAPRVNGKRFDSSLSVRDPKVHQAMHKPIANAYSLTTLIDYEPLVDKMIIKLLAELRKRIDGGNEACDIGLWMRLYAFDVMLQVTLSDTLGFMDKGGDINGFFERLDDNIDRSGLLVTMPWTAYLLKHNPIVSYFSKDSSVFPGWTASRVQDRLKRRAANTVPNSIHQQRDFLGRFIEAAHMGDPPKFDFSQALNWTLTNVMAGVSWARSQHLPYLDAVIKESLRMHPAIGLGLERTASGLEMPDGYVLPPGTNVGMNSWVVNRQAIFGDDVDEFVPERWLQSPSETEAEHKNRLNRMKRADLGFGAGSRSCTGKYVSYLEIYKVIPSLLLTFDMEMVDEKDEWTVVSRWTVRQDNIRCFLRQRGS</sequence>
<keyword evidence="6" id="KW-0812">Transmembrane</keyword>
<name>A0A194XVB7_MOLSC</name>
<dbReference type="CDD" id="cd11060">
    <property type="entry name" value="CYP57A1-like"/>
    <property type="match status" value="1"/>
</dbReference>
<evidence type="ECO:0000256" key="1">
    <source>
        <dbReference type="ARBA" id="ARBA00001971"/>
    </source>
</evidence>
<comment type="similarity">
    <text evidence="2">Belongs to the cytochrome P450 family.</text>
</comment>
<evidence type="ECO:0000256" key="5">
    <source>
        <dbReference type="PIRSR" id="PIRSR602403-1"/>
    </source>
</evidence>
<dbReference type="PANTHER" id="PTHR24305:SF232">
    <property type="entry name" value="P450, PUTATIVE (EUROFUNG)-RELATED"/>
    <property type="match status" value="1"/>
</dbReference>
<dbReference type="InterPro" id="IPR001128">
    <property type="entry name" value="Cyt_P450"/>
</dbReference>
<dbReference type="EMBL" id="KQ947404">
    <property type="protein sequence ID" value="KUJ24275.1"/>
    <property type="molecule type" value="Genomic_DNA"/>
</dbReference>
<dbReference type="SUPFAM" id="SSF48264">
    <property type="entry name" value="Cytochrome P450"/>
    <property type="match status" value="1"/>
</dbReference>
<dbReference type="AlphaFoldDB" id="A0A194XVB7"/>
<keyword evidence="6" id="KW-1133">Transmembrane helix</keyword>
<dbReference type="PRINTS" id="PR00465">
    <property type="entry name" value="EP450IV"/>
</dbReference>
<dbReference type="Pfam" id="PF00067">
    <property type="entry name" value="p450"/>
    <property type="match status" value="1"/>
</dbReference>
<dbReference type="GO" id="GO:0016705">
    <property type="term" value="F:oxidoreductase activity, acting on paired donors, with incorporation or reduction of molecular oxygen"/>
    <property type="evidence" value="ECO:0007669"/>
    <property type="project" value="InterPro"/>
</dbReference>
<evidence type="ECO:0000256" key="6">
    <source>
        <dbReference type="SAM" id="Phobius"/>
    </source>
</evidence>
<protein>
    <submittedName>
        <fullName evidence="7">Cytochrome P450</fullName>
    </submittedName>
</protein>
<keyword evidence="6" id="KW-0472">Membrane</keyword>
<dbReference type="PANTHER" id="PTHR24305">
    <property type="entry name" value="CYTOCHROME P450"/>
    <property type="match status" value="1"/>
</dbReference>
<evidence type="ECO:0000313" key="8">
    <source>
        <dbReference type="Proteomes" id="UP000070700"/>
    </source>
</evidence>
<gene>
    <name evidence="7" type="ORF">LY89DRAFT_776417</name>
</gene>
<organism evidence="7 8">
    <name type="scientific">Mollisia scopiformis</name>
    <name type="common">Conifer needle endophyte fungus</name>
    <name type="synonym">Phialocephala scopiformis</name>
    <dbReference type="NCBI Taxonomy" id="149040"/>
    <lineage>
        <taxon>Eukaryota</taxon>
        <taxon>Fungi</taxon>
        <taxon>Dikarya</taxon>
        <taxon>Ascomycota</taxon>
        <taxon>Pezizomycotina</taxon>
        <taxon>Leotiomycetes</taxon>
        <taxon>Helotiales</taxon>
        <taxon>Mollisiaceae</taxon>
        <taxon>Mollisia</taxon>
    </lineage>
</organism>
<dbReference type="InterPro" id="IPR050121">
    <property type="entry name" value="Cytochrome_P450_monoxygenase"/>
</dbReference>
<keyword evidence="5" id="KW-0349">Heme</keyword>
<comment type="cofactor">
    <cofactor evidence="1 5">
        <name>heme</name>
        <dbReference type="ChEBI" id="CHEBI:30413"/>
    </cofactor>
</comment>
<dbReference type="Proteomes" id="UP000070700">
    <property type="component" value="Unassembled WGS sequence"/>
</dbReference>
<dbReference type="GeneID" id="28831770"/>
<keyword evidence="8" id="KW-1185">Reference proteome</keyword>
<dbReference type="GO" id="GO:0020037">
    <property type="term" value="F:heme binding"/>
    <property type="evidence" value="ECO:0007669"/>
    <property type="project" value="InterPro"/>
</dbReference>
<dbReference type="OrthoDB" id="3934656at2759"/>
<dbReference type="GO" id="GO:0044550">
    <property type="term" value="P:secondary metabolite biosynthetic process"/>
    <property type="evidence" value="ECO:0007669"/>
    <property type="project" value="UniProtKB-ARBA"/>
</dbReference>
<evidence type="ECO:0000256" key="2">
    <source>
        <dbReference type="ARBA" id="ARBA00010617"/>
    </source>
</evidence>
<dbReference type="KEGG" id="psco:LY89DRAFT_776417"/>
<evidence type="ECO:0000256" key="3">
    <source>
        <dbReference type="ARBA" id="ARBA00022723"/>
    </source>
</evidence>
<feature type="binding site" description="axial binding residue" evidence="5">
    <location>
        <position position="434"/>
    </location>
    <ligand>
        <name>heme</name>
        <dbReference type="ChEBI" id="CHEBI:30413"/>
    </ligand>
    <ligandPart>
        <name>Fe</name>
        <dbReference type="ChEBI" id="CHEBI:18248"/>
    </ligandPart>
</feature>
<proteinExistence type="inferred from homology"/>
<dbReference type="InterPro" id="IPR002403">
    <property type="entry name" value="Cyt_P450_E_grp-IV"/>
</dbReference>
<evidence type="ECO:0000313" key="7">
    <source>
        <dbReference type="EMBL" id="KUJ24275.1"/>
    </source>
</evidence>
<accession>A0A194XVB7</accession>
<evidence type="ECO:0000256" key="4">
    <source>
        <dbReference type="ARBA" id="ARBA00023004"/>
    </source>
</evidence>
<feature type="transmembrane region" description="Helical" evidence="6">
    <location>
        <begin position="42"/>
        <end position="62"/>
    </location>
</feature>
<dbReference type="GO" id="GO:0004497">
    <property type="term" value="F:monooxygenase activity"/>
    <property type="evidence" value="ECO:0007669"/>
    <property type="project" value="InterPro"/>
</dbReference>
<dbReference type="RefSeq" id="XP_018078630.1">
    <property type="nucleotide sequence ID" value="XM_018222044.1"/>
</dbReference>
<dbReference type="Gene3D" id="1.10.630.10">
    <property type="entry name" value="Cytochrome P450"/>
    <property type="match status" value="2"/>
</dbReference>